<comment type="caution">
    <text evidence="1">The sequence shown here is derived from an EMBL/GenBank/DDBJ whole genome shotgun (WGS) entry which is preliminary data.</text>
</comment>
<keyword evidence="2" id="KW-1185">Reference proteome</keyword>
<dbReference type="SUPFAM" id="SSF53335">
    <property type="entry name" value="S-adenosyl-L-methionine-dependent methyltransferases"/>
    <property type="match status" value="1"/>
</dbReference>
<dbReference type="Gene3D" id="3.40.50.150">
    <property type="entry name" value="Vaccinia Virus protein VP39"/>
    <property type="match status" value="1"/>
</dbReference>
<gene>
    <name evidence="1" type="ORF">Ssi02_14800</name>
</gene>
<dbReference type="AlphaFoldDB" id="A0A919VAM0"/>
<evidence type="ECO:0000313" key="1">
    <source>
        <dbReference type="EMBL" id="GII91249.1"/>
    </source>
</evidence>
<dbReference type="Pfam" id="PF04672">
    <property type="entry name" value="Methyltransf_19"/>
    <property type="match status" value="1"/>
</dbReference>
<organism evidence="1 2">
    <name type="scientific">Sinosporangium siamense</name>
    <dbReference type="NCBI Taxonomy" id="1367973"/>
    <lineage>
        <taxon>Bacteria</taxon>
        <taxon>Bacillati</taxon>
        <taxon>Actinomycetota</taxon>
        <taxon>Actinomycetes</taxon>
        <taxon>Streptosporangiales</taxon>
        <taxon>Streptosporangiaceae</taxon>
        <taxon>Sinosporangium</taxon>
    </lineage>
</organism>
<dbReference type="RefSeq" id="WP_204022466.1">
    <property type="nucleotide sequence ID" value="NZ_BOOW01000008.1"/>
</dbReference>
<dbReference type="InterPro" id="IPR006764">
    <property type="entry name" value="SAM_dep_MeTrfase_SAV2177_type"/>
</dbReference>
<name>A0A919VAM0_9ACTN</name>
<dbReference type="EMBL" id="BOOW01000008">
    <property type="protein sequence ID" value="GII91249.1"/>
    <property type="molecule type" value="Genomic_DNA"/>
</dbReference>
<evidence type="ECO:0000313" key="2">
    <source>
        <dbReference type="Proteomes" id="UP000606172"/>
    </source>
</evidence>
<protein>
    <recommendedName>
        <fullName evidence="3">SAM-dependent methyltransferase</fullName>
    </recommendedName>
</protein>
<evidence type="ECO:0008006" key="3">
    <source>
        <dbReference type="Google" id="ProtNLM"/>
    </source>
</evidence>
<accession>A0A919VAM0</accession>
<reference evidence="1" key="1">
    <citation type="submission" date="2021-01" db="EMBL/GenBank/DDBJ databases">
        <title>Whole genome shotgun sequence of Sinosporangium siamense NBRC 109515.</title>
        <authorList>
            <person name="Komaki H."/>
            <person name="Tamura T."/>
        </authorList>
    </citation>
    <scope>NUCLEOTIDE SEQUENCE</scope>
    <source>
        <strain evidence="1">NBRC 109515</strain>
    </source>
</reference>
<proteinExistence type="predicted"/>
<dbReference type="InterPro" id="IPR029063">
    <property type="entry name" value="SAM-dependent_MTases_sf"/>
</dbReference>
<sequence length="266" mass="29273">MVEQGPPGVNTRIPNVARMYDYYLGGKDNFAADREAAEKVLALVPEIRFSTRENRAFLGRAVRFMADAGIHQFLDIGAGLPTLQNVHQVARAATSDSKVVYVDNDPVVGVHGRAILARDENVSMIEGDLRRPREILDNPKVRELIDFDRPVGIMLLAILHFIADEDDPAGIIATLREAMAPGSYLVLSHVAIDARPAAAPGVRQVYSKASTPFITRTEAEIARFFEGFELEPPGMVNLPEWRPDGGHPVLYRGIGAYFLCGVARRI</sequence>
<dbReference type="PIRSF" id="PIRSF017393">
    <property type="entry name" value="MTase_SAV2177"/>
    <property type="match status" value="1"/>
</dbReference>
<dbReference type="Proteomes" id="UP000606172">
    <property type="component" value="Unassembled WGS sequence"/>
</dbReference>